<keyword evidence="4" id="KW-0378">Hydrolase</keyword>
<dbReference type="HOGENOM" id="CLU_1778648_0_0_1"/>
<dbReference type="PANTHER" id="PTHR48250">
    <property type="entry name" value="CUTINASE 2-RELATED"/>
    <property type="match status" value="1"/>
</dbReference>
<organism evidence="8 9">
    <name type="scientific">Sphaerobolus stellatus (strain SS14)</name>
    <dbReference type="NCBI Taxonomy" id="990650"/>
    <lineage>
        <taxon>Eukaryota</taxon>
        <taxon>Fungi</taxon>
        <taxon>Dikarya</taxon>
        <taxon>Basidiomycota</taxon>
        <taxon>Agaricomycotina</taxon>
        <taxon>Agaricomycetes</taxon>
        <taxon>Phallomycetidae</taxon>
        <taxon>Geastrales</taxon>
        <taxon>Sphaerobolaceae</taxon>
        <taxon>Sphaerobolus</taxon>
    </lineage>
</organism>
<comment type="similarity">
    <text evidence="1">Belongs to the cutinase family.</text>
</comment>
<gene>
    <name evidence="8" type="ORF">M422DRAFT_249884</name>
    <name evidence="7" type="ORF">M422DRAFT_275323</name>
</gene>
<protein>
    <recommendedName>
        <fullName evidence="2">cutinase</fullName>
        <ecNumber evidence="2">3.1.1.74</ecNumber>
    </recommendedName>
</protein>
<keyword evidence="5" id="KW-1015">Disulfide bond</keyword>
<evidence type="ECO:0000256" key="5">
    <source>
        <dbReference type="ARBA" id="ARBA00023157"/>
    </source>
</evidence>
<evidence type="ECO:0000256" key="2">
    <source>
        <dbReference type="ARBA" id="ARBA00013095"/>
    </source>
</evidence>
<dbReference type="InterPro" id="IPR011150">
    <property type="entry name" value="Cutinase_monf"/>
</dbReference>
<evidence type="ECO:0000313" key="7">
    <source>
        <dbReference type="EMBL" id="KIJ24002.1"/>
    </source>
</evidence>
<dbReference type="Pfam" id="PF01083">
    <property type="entry name" value="Cutinase"/>
    <property type="match status" value="1"/>
</dbReference>
<evidence type="ECO:0000256" key="1">
    <source>
        <dbReference type="ARBA" id="ARBA00007534"/>
    </source>
</evidence>
<sequence>MFKYALISQAVTTPVARATCSDVTVVFARGTFEAAPIGTIVGPPFKVALQVALPGTSLNFIGVDYPADLTSFEAGGSTVGSKTWRRMSQLKRVFAQMPKSSFLDICAQLVHKGSALLSTEANAAQATSLLFLKSNPNGIEDPSRTS</sequence>
<evidence type="ECO:0000256" key="4">
    <source>
        <dbReference type="ARBA" id="ARBA00022801"/>
    </source>
</evidence>
<evidence type="ECO:0000256" key="3">
    <source>
        <dbReference type="ARBA" id="ARBA00022729"/>
    </source>
</evidence>
<dbReference type="EMBL" id="KN837106">
    <property type="protein sequence ID" value="KIJ46722.1"/>
    <property type="molecule type" value="Genomic_DNA"/>
</dbReference>
<dbReference type="InterPro" id="IPR000675">
    <property type="entry name" value="Cutinase/axe"/>
</dbReference>
<evidence type="ECO:0000313" key="8">
    <source>
        <dbReference type="EMBL" id="KIJ46722.1"/>
    </source>
</evidence>
<dbReference type="GO" id="GO:0050525">
    <property type="term" value="F:cutinase activity"/>
    <property type="evidence" value="ECO:0007669"/>
    <property type="project" value="UniProtKB-EC"/>
</dbReference>
<name>A0A0C9W3R1_SPHS4</name>
<dbReference type="GO" id="GO:0005576">
    <property type="term" value="C:extracellular region"/>
    <property type="evidence" value="ECO:0007669"/>
    <property type="project" value="InterPro"/>
</dbReference>
<dbReference type="EMBL" id="KN837548">
    <property type="protein sequence ID" value="KIJ24002.1"/>
    <property type="molecule type" value="Genomic_DNA"/>
</dbReference>
<dbReference type="InterPro" id="IPR029058">
    <property type="entry name" value="AB_hydrolase_fold"/>
</dbReference>
<dbReference type="OrthoDB" id="3225429at2759"/>
<reference evidence="8 9" key="1">
    <citation type="submission" date="2014-06" db="EMBL/GenBank/DDBJ databases">
        <title>Evolutionary Origins and Diversification of the Mycorrhizal Mutualists.</title>
        <authorList>
            <consortium name="DOE Joint Genome Institute"/>
            <consortium name="Mycorrhizal Genomics Consortium"/>
            <person name="Kohler A."/>
            <person name="Kuo A."/>
            <person name="Nagy L.G."/>
            <person name="Floudas D."/>
            <person name="Copeland A."/>
            <person name="Barry K.W."/>
            <person name="Cichocki N."/>
            <person name="Veneault-Fourrey C."/>
            <person name="LaButti K."/>
            <person name="Lindquist E.A."/>
            <person name="Lipzen A."/>
            <person name="Lundell T."/>
            <person name="Morin E."/>
            <person name="Murat C."/>
            <person name="Riley R."/>
            <person name="Ohm R."/>
            <person name="Sun H."/>
            <person name="Tunlid A."/>
            <person name="Henrissat B."/>
            <person name="Grigoriev I.V."/>
            <person name="Hibbett D.S."/>
            <person name="Martin F."/>
        </authorList>
    </citation>
    <scope>NUCLEOTIDE SEQUENCE [LARGE SCALE GENOMIC DNA]</scope>
    <source>
        <strain evidence="8 9">SS14</strain>
    </source>
</reference>
<evidence type="ECO:0000313" key="9">
    <source>
        <dbReference type="Proteomes" id="UP000054279"/>
    </source>
</evidence>
<dbReference type="GO" id="GO:0016052">
    <property type="term" value="P:carbohydrate catabolic process"/>
    <property type="evidence" value="ECO:0007669"/>
    <property type="project" value="TreeGrafter"/>
</dbReference>
<dbReference type="EC" id="3.1.1.74" evidence="2"/>
<dbReference type="SUPFAM" id="SSF53474">
    <property type="entry name" value="alpha/beta-Hydrolases"/>
    <property type="match status" value="1"/>
</dbReference>
<evidence type="ECO:0000256" key="6">
    <source>
        <dbReference type="ARBA" id="ARBA00034045"/>
    </source>
</evidence>
<accession>A0A0C9W3R1</accession>
<proteinExistence type="inferred from homology"/>
<dbReference type="Gene3D" id="3.40.50.1820">
    <property type="entry name" value="alpha/beta hydrolase"/>
    <property type="match status" value="1"/>
</dbReference>
<dbReference type="AlphaFoldDB" id="A0A0C9W3R1"/>
<dbReference type="PANTHER" id="PTHR48250:SF1">
    <property type="entry name" value="CUTINASE"/>
    <property type="match status" value="1"/>
</dbReference>
<comment type="catalytic activity">
    <reaction evidence="6">
        <text>cutin + H2O = cutin monomers.</text>
        <dbReference type="EC" id="3.1.1.74"/>
    </reaction>
</comment>
<dbReference type="Proteomes" id="UP000054279">
    <property type="component" value="Unassembled WGS sequence"/>
</dbReference>
<keyword evidence="3" id="KW-0732">Signal</keyword>
<keyword evidence="9" id="KW-1185">Reference proteome</keyword>